<protein>
    <submittedName>
        <fullName evidence="2">Uncharacterized protein</fullName>
    </submittedName>
</protein>
<organism evidence="2 3">
    <name type="scientific">Gossypium arboreum</name>
    <name type="common">Tree cotton</name>
    <name type="synonym">Gossypium nanking</name>
    <dbReference type="NCBI Taxonomy" id="29729"/>
    <lineage>
        <taxon>Eukaryota</taxon>
        <taxon>Viridiplantae</taxon>
        <taxon>Streptophyta</taxon>
        <taxon>Embryophyta</taxon>
        <taxon>Tracheophyta</taxon>
        <taxon>Spermatophyta</taxon>
        <taxon>Magnoliopsida</taxon>
        <taxon>eudicotyledons</taxon>
        <taxon>Gunneridae</taxon>
        <taxon>Pentapetalae</taxon>
        <taxon>rosids</taxon>
        <taxon>malvids</taxon>
        <taxon>Malvales</taxon>
        <taxon>Malvaceae</taxon>
        <taxon>Malvoideae</taxon>
        <taxon>Gossypium</taxon>
    </lineage>
</organism>
<feature type="compositionally biased region" description="Low complexity" evidence="1">
    <location>
        <begin position="1"/>
        <end position="17"/>
    </location>
</feature>
<keyword evidence="3" id="KW-1185">Reference proteome</keyword>
<feature type="region of interest" description="Disordered" evidence="1">
    <location>
        <begin position="1"/>
        <end position="86"/>
    </location>
</feature>
<dbReference type="EMBL" id="JARKNE010000008">
    <property type="protein sequence ID" value="KAK5813554.1"/>
    <property type="molecule type" value="Genomic_DNA"/>
</dbReference>
<sequence>MRFCNENPTAANTTATEGGAGLQSPPYSAVPKSSKCLNNPPVTPNSSTISSLSKEGANINEQSSKAGDEEEEEDDDDEDQDKKKKH</sequence>
<feature type="compositionally biased region" description="Polar residues" evidence="1">
    <location>
        <begin position="44"/>
        <end position="65"/>
    </location>
</feature>
<proteinExistence type="predicted"/>
<comment type="caution">
    <text evidence="2">The sequence shown here is derived from an EMBL/GenBank/DDBJ whole genome shotgun (WGS) entry which is preliminary data.</text>
</comment>
<dbReference type="Proteomes" id="UP001358586">
    <property type="component" value="Chromosome 8"/>
</dbReference>
<accession>A0ABR0P5F0</accession>
<evidence type="ECO:0000313" key="3">
    <source>
        <dbReference type="Proteomes" id="UP001358586"/>
    </source>
</evidence>
<feature type="compositionally biased region" description="Acidic residues" evidence="1">
    <location>
        <begin position="68"/>
        <end position="79"/>
    </location>
</feature>
<evidence type="ECO:0000313" key="2">
    <source>
        <dbReference type="EMBL" id="KAK5813554.1"/>
    </source>
</evidence>
<reference evidence="2 3" key="1">
    <citation type="submission" date="2023-03" db="EMBL/GenBank/DDBJ databases">
        <title>WGS of Gossypium arboreum.</title>
        <authorList>
            <person name="Yu D."/>
        </authorList>
    </citation>
    <scope>NUCLEOTIDE SEQUENCE [LARGE SCALE GENOMIC DNA]</scope>
    <source>
        <tissue evidence="2">Leaf</tissue>
    </source>
</reference>
<evidence type="ECO:0000256" key="1">
    <source>
        <dbReference type="SAM" id="MobiDB-lite"/>
    </source>
</evidence>
<gene>
    <name evidence="2" type="ORF">PVK06_029005</name>
</gene>
<name>A0ABR0P5F0_GOSAR</name>